<dbReference type="PANTHER" id="PTHR23135">
    <property type="entry name" value="MUR LIGASE FAMILY MEMBER"/>
    <property type="match status" value="1"/>
</dbReference>
<dbReference type="InterPro" id="IPR011761">
    <property type="entry name" value="ATP-grasp"/>
</dbReference>
<evidence type="ECO:0000256" key="12">
    <source>
        <dbReference type="ARBA" id="ARBA00048094"/>
    </source>
</evidence>
<dbReference type="EMBL" id="JAHXPT010000001">
    <property type="protein sequence ID" value="MBW6408918.1"/>
    <property type="molecule type" value="Genomic_DNA"/>
</dbReference>
<dbReference type="PROSITE" id="PS01011">
    <property type="entry name" value="FOLYLPOLYGLU_SYNT_1"/>
    <property type="match status" value="1"/>
</dbReference>
<dbReference type="EC" id="6.3.2.30" evidence="5"/>
<sequence length="873" mass="97486">MKIVQERIYEGKNIYSHKKCIRIDLDLEGYCETPSKDIPNFNFNLLKLVPELYTHRCGIDEVGGFVTRLKEGTYLAHICEHITIALQNKLGIEVAYGKAREISGDRYYIIFQYQYKNTAIECVKLSVDLINSLIKQNPLNFEHRIELLNEVLRKEEIGPSTNAICKSAKEYNMPITQLGDSGFYQIGYGKMGRIIEATIGDKTSCIGADISCDKLLTKKLLTNQNIPIADGEKVFNIIGLLKAGERIGYPVVLKPQYGSKGRGICLNIRNEKELLKCYNNMRRIYSDILIEKYIQGNDYRVCVIDYNVVAVSLRVPPFVIGNGKDNLKKLIQDINNNPLRGEDHEKPLTKIKIDNELISCINKKGFSLSSIPLNGEKIILRDNANISTGGIAIDCTDDICEENRKYCINAAKAIGLDICGIDICVNDIRKDISKNNGVIMEVNAAPGIRMHHFPCEGKKRDVGKAIIEMLYRGKPKNIPIISVTGTNGKTTTTRMIGYILSKMGHCVGMTSTDGIYLNNECIHKGDDSGFNSAKTVLFNKDVDVAVLETARGGLIRKGLAYDVADVAVITNITNDHLGLDGINSMEELSFVKSLVGEAVKEDGFVVINADDKWSRSIINRIKAKKIYFSKYKDNDLIQKNINDGGIAIFIENNQIFVVNNNKKYCLSLIKDIPISYNGILQYNLENVMAVCGALVGLEVDYCMIEKGLKEFMPNENNIGRFNIYEVEGKKVILDYGHNIEGYKAVLSSIKKLKSNNKLIGVIGIPGDRKDEAAYNIGDVCSRELDRIIIKEDRDSRGRNSGEIASLIQKGVLNANKNANVQICLDEIGAVEQALKISNQGDIIIVFYEELEPIIELINNKKKIKELDLNLANL</sequence>
<evidence type="ECO:0000259" key="15">
    <source>
        <dbReference type="PROSITE" id="PS50975"/>
    </source>
</evidence>
<dbReference type="GO" id="GO:0071161">
    <property type="term" value="F:cyanophycin synthetase activity (L-arginine-adding)"/>
    <property type="evidence" value="ECO:0007669"/>
    <property type="project" value="UniProtKB-EC"/>
</dbReference>
<dbReference type="SUPFAM" id="SSF56059">
    <property type="entry name" value="Glutathione synthetase ATP-binding domain-like"/>
    <property type="match status" value="1"/>
</dbReference>
<dbReference type="InterPro" id="IPR044019">
    <property type="entry name" value="Cyanophycin_syn_N"/>
</dbReference>
<dbReference type="EC" id="6.3.2.29" evidence="6"/>
<dbReference type="NCBIfam" id="TIGR02068">
    <property type="entry name" value="cya_phycin_syn"/>
    <property type="match status" value="1"/>
</dbReference>
<keyword evidence="8 16" id="KW-0436">Ligase</keyword>
<feature type="domain" description="ATP-grasp" evidence="15">
    <location>
        <begin position="218"/>
        <end position="471"/>
    </location>
</feature>
<dbReference type="Gene3D" id="3.30.470.20">
    <property type="entry name" value="ATP-grasp fold, B domain"/>
    <property type="match status" value="2"/>
</dbReference>
<organism evidence="16 17">
    <name type="scientific">Clostridium weizhouense</name>
    <dbReference type="NCBI Taxonomy" id="2859781"/>
    <lineage>
        <taxon>Bacteria</taxon>
        <taxon>Bacillati</taxon>
        <taxon>Bacillota</taxon>
        <taxon>Clostridia</taxon>
        <taxon>Eubacteriales</taxon>
        <taxon>Clostridiaceae</taxon>
        <taxon>Clostridium</taxon>
    </lineage>
</organism>
<evidence type="ECO:0000256" key="8">
    <source>
        <dbReference type="ARBA" id="ARBA00022598"/>
    </source>
</evidence>
<evidence type="ECO:0000256" key="7">
    <source>
        <dbReference type="ARBA" id="ARBA00022036"/>
    </source>
</evidence>
<evidence type="ECO:0000256" key="1">
    <source>
        <dbReference type="ARBA" id="ARBA00003184"/>
    </source>
</evidence>
<dbReference type="Pfam" id="PF18921">
    <property type="entry name" value="Cyanophycin_syn"/>
    <property type="match status" value="1"/>
</dbReference>
<dbReference type="InterPro" id="IPR011810">
    <property type="entry name" value="Cya_phycin_syn"/>
</dbReference>
<dbReference type="SUPFAM" id="SSF53623">
    <property type="entry name" value="MurD-like peptide ligases, catalytic domain"/>
    <property type="match status" value="1"/>
</dbReference>
<evidence type="ECO:0000256" key="14">
    <source>
        <dbReference type="PROSITE-ProRule" id="PRU00409"/>
    </source>
</evidence>
<evidence type="ECO:0000256" key="13">
    <source>
        <dbReference type="ARBA" id="ARBA00048425"/>
    </source>
</evidence>
<protein>
    <recommendedName>
        <fullName evidence="7">Cyanophycin synthetase</fullName>
        <ecNumber evidence="6">6.3.2.29</ecNumber>
        <ecNumber evidence="5">6.3.2.30</ecNumber>
    </recommendedName>
    <alternativeName>
        <fullName evidence="11">Cyanophycin synthase</fullName>
    </alternativeName>
</protein>
<comment type="pathway">
    <text evidence="2">Cell wall biogenesis; peptidoglycan biosynthesis.</text>
</comment>
<evidence type="ECO:0000256" key="10">
    <source>
        <dbReference type="ARBA" id="ARBA00022840"/>
    </source>
</evidence>
<comment type="catalytic activity">
    <reaction evidence="12">
        <text>[L-4-(L-arginin-2-N-yl)aspartate](n)-L-aspartate + L-arginine + ATP = [L-4-(L-arginin-2-N-yl)aspartate](n+1) + ADP + phosphate + H(+)</text>
        <dbReference type="Rhea" id="RHEA:23888"/>
        <dbReference type="Rhea" id="RHEA-COMP:13732"/>
        <dbReference type="Rhea" id="RHEA-COMP:13733"/>
        <dbReference type="ChEBI" id="CHEBI:15378"/>
        <dbReference type="ChEBI" id="CHEBI:30616"/>
        <dbReference type="ChEBI" id="CHEBI:32682"/>
        <dbReference type="ChEBI" id="CHEBI:43474"/>
        <dbReference type="ChEBI" id="CHEBI:137986"/>
        <dbReference type="ChEBI" id="CHEBI:137990"/>
        <dbReference type="ChEBI" id="CHEBI:456216"/>
        <dbReference type="EC" id="6.3.2.30"/>
    </reaction>
</comment>
<dbReference type="InterPro" id="IPR036615">
    <property type="entry name" value="Mur_ligase_C_dom_sf"/>
</dbReference>
<dbReference type="NCBIfam" id="NF010623">
    <property type="entry name" value="PRK14016.1"/>
    <property type="match status" value="1"/>
</dbReference>
<dbReference type="InterPro" id="IPR013221">
    <property type="entry name" value="Mur_ligase_cen"/>
</dbReference>
<evidence type="ECO:0000313" key="17">
    <source>
        <dbReference type="Proteomes" id="UP001519921"/>
    </source>
</evidence>
<evidence type="ECO:0000313" key="16">
    <source>
        <dbReference type="EMBL" id="MBW6408918.1"/>
    </source>
</evidence>
<evidence type="ECO:0000256" key="6">
    <source>
        <dbReference type="ARBA" id="ARBA00013005"/>
    </source>
</evidence>
<comment type="caution">
    <text evidence="16">The sequence shown here is derived from an EMBL/GenBank/DDBJ whole genome shotgun (WGS) entry which is preliminary data.</text>
</comment>
<accession>A0ABS7AJU3</accession>
<dbReference type="Pfam" id="PF02875">
    <property type="entry name" value="Mur_ligase_C"/>
    <property type="match status" value="1"/>
</dbReference>
<reference evidence="16 17" key="1">
    <citation type="submission" date="2021-07" db="EMBL/GenBank/DDBJ databases">
        <title>Clostridium weizhouense sp. nov., an anaerobic bacterium isolated from activated sludge of Petroleum wastewater.</title>
        <authorList>
            <person name="Li Q."/>
        </authorList>
    </citation>
    <scope>NUCLEOTIDE SEQUENCE [LARGE SCALE GENOMIC DNA]</scope>
    <source>
        <strain evidence="16 17">YB-6</strain>
    </source>
</reference>
<proteinExistence type="inferred from homology"/>
<evidence type="ECO:0000256" key="11">
    <source>
        <dbReference type="ARBA" id="ARBA00031353"/>
    </source>
</evidence>
<gene>
    <name evidence="16" type="primary">cphA</name>
    <name evidence="16" type="ORF">KYD98_02325</name>
</gene>
<dbReference type="InterPro" id="IPR005479">
    <property type="entry name" value="CPAse_ATP-bd"/>
</dbReference>
<comment type="similarity">
    <text evidence="3">In the C-terminal section; belongs to the MurCDEF family.</text>
</comment>
<comment type="catalytic activity">
    <reaction evidence="13">
        <text>[L-4-(L-arginin-2-N-yl)aspartate](n) + L-aspartate + ATP = [L-4-(L-arginin-2-N-yl)aspartate](n)-L-aspartate + ADP + phosphate + H(+)</text>
        <dbReference type="Rhea" id="RHEA:13277"/>
        <dbReference type="Rhea" id="RHEA-COMP:13728"/>
        <dbReference type="Rhea" id="RHEA-COMP:13733"/>
        <dbReference type="ChEBI" id="CHEBI:15378"/>
        <dbReference type="ChEBI" id="CHEBI:29991"/>
        <dbReference type="ChEBI" id="CHEBI:30616"/>
        <dbReference type="ChEBI" id="CHEBI:43474"/>
        <dbReference type="ChEBI" id="CHEBI:137986"/>
        <dbReference type="ChEBI" id="CHEBI:137990"/>
        <dbReference type="ChEBI" id="CHEBI:456216"/>
        <dbReference type="EC" id="6.3.2.29"/>
    </reaction>
</comment>
<evidence type="ECO:0000256" key="3">
    <source>
        <dbReference type="ARBA" id="ARBA00009060"/>
    </source>
</evidence>
<evidence type="ECO:0000256" key="2">
    <source>
        <dbReference type="ARBA" id="ARBA00004752"/>
    </source>
</evidence>
<name>A0ABS7AJU3_9CLOT</name>
<dbReference type="PROSITE" id="PS50975">
    <property type="entry name" value="ATP_GRASP"/>
    <property type="match status" value="1"/>
</dbReference>
<dbReference type="Proteomes" id="UP001519921">
    <property type="component" value="Unassembled WGS sequence"/>
</dbReference>
<dbReference type="Gene3D" id="3.90.190.20">
    <property type="entry name" value="Mur ligase, C-terminal domain"/>
    <property type="match status" value="1"/>
</dbReference>
<dbReference type="PANTHER" id="PTHR23135:SF18">
    <property type="entry name" value="CYANOPHYCIN SYNTHETASE"/>
    <property type="match status" value="1"/>
</dbReference>
<keyword evidence="10 14" id="KW-0067">ATP-binding</keyword>
<keyword evidence="17" id="KW-1185">Reference proteome</keyword>
<dbReference type="InterPro" id="IPR013651">
    <property type="entry name" value="ATP-grasp_RimK-type"/>
</dbReference>
<dbReference type="InterPro" id="IPR036565">
    <property type="entry name" value="Mur-like_cat_sf"/>
</dbReference>
<dbReference type="Gene3D" id="3.40.1190.10">
    <property type="entry name" value="Mur-like, catalytic domain"/>
    <property type="match status" value="1"/>
</dbReference>
<comment type="subunit">
    <text evidence="4">Homodimer.</text>
</comment>
<dbReference type="SUPFAM" id="SSF53244">
    <property type="entry name" value="MurD-like peptide ligases, peptide-binding domain"/>
    <property type="match status" value="1"/>
</dbReference>
<dbReference type="InterPro" id="IPR018109">
    <property type="entry name" value="Folylpolyglutamate_synth_CS"/>
</dbReference>
<evidence type="ECO:0000256" key="9">
    <source>
        <dbReference type="ARBA" id="ARBA00022741"/>
    </source>
</evidence>
<dbReference type="GO" id="GO:0071160">
    <property type="term" value="F:cyanophycin synthetase activity (L-aspartate-adding)"/>
    <property type="evidence" value="ECO:0007669"/>
    <property type="project" value="UniProtKB-EC"/>
</dbReference>
<dbReference type="Pfam" id="PF02786">
    <property type="entry name" value="CPSase_L_D2"/>
    <property type="match status" value="1"/>
</dbReference>
<dbReference type="Pfam" id="PF08443">
    <property type="entry name" value="RimK"/>
    <property type="match status" value="1"/>
</dbReference>
<evidence type="ECO:0000256" key="4">
    <source>
        <dbReference type="ARBA" id="ARBA00011738"/>
    </source>
</evidence>
<keyword evidence="9 14" id="KW-0547">Nucleotide-binding</keyword>
<comment type="function">
    <text evidence="1">Catalyzes the ATP-dependent polymerization of arginine and aspartate to multi-L-arginyl-poly-L-aspartic acid (cyanophycin; a water-insoluble reserve polymer).</text>
</comment>
<dbReference type="RefSeq" id="WP_219777966.1">
    <property type="nucleotide sequence ID" value="NZ_JAHXPT010000001.1"/>
</dbReference>
<evidence type="ECO:0000256" key="5">
    <source>
        <dbReference type="ARBA" id="ARBA00012968"/>
    </source>
</evidence>
<dbReference type="Pfam" id="PF08245">
    <property type="entry name" value="Mur_ligase_M"/>
    <property type="match status" value="1"/>
</dbReference>
<dbReference type="InterPro" id="IPR004101">
    <property type="entry name" value="Mur_ligase_C"/>
</dbReference>